<keyword evidence="4" id="KW-0289">Folate biosynthesis</keyword>
<evidence type="ECO:0000313" key="13">
    <source>
        <dbReference type="EMBL" id="EJI86933.1"/>
    </source>
</evidence>
<sequence>MSTVFLNGQFLPANEARISPMDRGFLFGDGIYEVIPSYQGRFVGFGPHISRLHDGLAALSIQHGMTAAAWRELCDKLLELNRPALGDNLAVYIQVSRGADTKRNHAFPSGISPTIFAYAFAIAAEPVPDKAKVPTYSVITGNDLRWQRCHIKSTSLLGNVLHYQQGVEQGAQEILLFDRDANLTEGAAVNVFVVKNGEIATPPLSNKLLPGITRLLLLEILRQHSDLNVVEREISYDEVLAADEIWLTSSSKEIAPVLSVNGRPVGNGAVGDMWLAAQRLFSEYKYSVEC</sequence>
<evidence type="ECO:0000256" key="5">
    <source>
        <dbReference type="ARBA" id="ARBA00035633"/>
    </source>
</evidence>
<evidence type="ECO:0000256" key="1">
    <source>
        <dbReference type="ARBA" id="ARBA00001933"/>
    </source>
</evidence>
<evidence type="ECO:0000313" key="14">
    <source>
        <dbReference type="Proteomes" id="UP000012043"/>
    </source>
</evidence>
<evidence type="ECO:0000256" key="9">
    <source>
        <dbReference type="ARBA" id="ARBA00069174"/>
    </source>
</evidence>
<comment type="cofactor">
    <cofactor evidence="1 12">
        <name>pyridoxal 5'-phosphate</name>
        <dbReference type="ChEBI" id="CHEBI:597326"/>
    </cofactor>
</comment>
<dbReference type="EC" id="4.1.3.38" evidence="6"/>
<dbReference type="PATRIC" id="fig|1197174.4.peg.470"/>
<comment type="catalytic activity">
    <reaction evidence="7">
        <text>4-amino-4-deoxychorismate = 4-aminobenzoate + pyruvate + H(+)</text>
        <dbReference type="Rhea" id="RHEA:16201"/>
        <dbReference type="ChEBI" id="CHEBI:15361"/>
        <dbReference type="ChEBI" id="CHEBI:15378"/>
        <dbReference type="ChEBI" id="CHEBI:17836"/>
        <dbReference type="ChEBI" id="CHEBI:58406"/>
        <dbReference type="EC" id="4.1.3.38"/>
    </reaction>
</comment>
<dbReference type="GO" id="GO:0008696">
    <property type="term" value="F:4-amino-4-deoxychorismate lyase activity"/>
    <property type="evidence" value="ECO:0007669"/>
    <property type="project" value="UniProtKB-EC"/>
</dbReference>
<dbReference type="GO" id="GO:0008652">
    <property type="term" value="P:amino acid biosynthetic process"/>
    <property type="evidence" value="ECO:0007669"/>
    <property type="project" value="UniProtKB-ARBA"/>
</dbReference>
<dbReference type="InterPro" id="IPR050571">
    <property type="entry name" value="Class-IV_PLP-Dep_Aminotrnsfr"/>
</dbReference>
<dbReference type="SUPFAM" id="SSF56752">
    <property type="entry name" value="D-aminoacid aminotransferase-like PLP-dependent enzymes"/>
    <property type="match status" value="1"/>
</dbReference>
<dbReference type="PANTHER" id="PTHR42743:SF10">
    <property type="entry name" value="D-ALANINE AMINOTRANSFERASE"/>
    <property type="match status" value="1"/>
</dbReference>
<evidence type="ECO:0000256" key="3">
    <source>
        <dbReference type="ARBA" id="ARBA00022898"/>
    </source>
</evidence>
<dbReference type="RefSeq" id="WP_008606775.1">
    <property type="nucleotide sequence ID" value="NZ_ALAB01000002.1"/>
</dbReference>
<dbReference type="InterPro" id="IPR018300">
    <property type="entry name" value="Aminotrans_IV_CS"/>
</dbReference>
<reference evidence="13 14" key="1">
    <citation type="journal article" date="2012" name="J. Bacteriol.">
        <title>Genome Sequence of Pectin-Degrading Alishewanella aestuarii Strain B11T, Isolated from Tidal Flat Sediment.</title>
        <authorList>
            <person name="Jung J."/>
            <person name="Choi S."/>
            <person name="Chun J."/>
            <person name="Park W."/>
        </authorList>
    </citation>
    <scope>NUCLEOTIDE SEQUENCE [LARGE SCALE GENOMIC DNA]</scope>
    <source>
        <strain evidence="13 14">B11</strain>
    </source>
</reference>
<dbReference type="GO" id="GO:0008483">
    <property type="term" value="F:transaminase activity"/>
    <property type="evidence" value="ECO:0007669"/>
    <property type="project" value="UniProtKB-KW"/>
</dbReference>
<dbReference type="Gene3D" id="3.30.470.10">
    <property type="match status" value="1"/>
</dbReference>
<keyword evidence="13" id="KW-0032">Aminotransferase</keyword>
<evidence type="ECO:0000256" key="7">
    <source>
        <dbReference type="ARBA" id="ARBA00049529"/>
    </source>
</evidence>
<dbReference type="GO" id="GO:0046656">
    <property type="term" value="P:folic acid biosynthetic process"/>
    <property type="evidence" value="ECO:0007669"/>
    <property type="project" value="UniProtKB-KW"/>
</dbReference>
<keyword evidence="3 12" id="KW-0663">Pyridoxal phosphate</keyword>
<comment type="caution">
    <text evidence="13">The sequence shown here is derived from an EMBL/GenBank/DDBJ whole genome shotgun (WGS) entry which is preliminary data.</text>
</comment>
<keyword evidence="13" id="KW-0808">Transferase</keyword>
<evidence type="ECO:0000256" key="10">
    <source>
        <dbReference type="ARBA" id="ARBA00080135"/>
    </source>
</evidence>
<evidence type="ECO:0000256" key="12">
    <source>
        <dbReference type="RuleBase" id="RU004516"/>
    </source>
</evidence>
<evidence type="ECO:0000256" key="2">
    <source>
        <dbReference type="ARBA" id="ARBA00009320"/>
    </source>
</evidence>
<comment type="pathway">
    <text evidence="5">Cofactor biosynthesis; tetrahydrofolate biosynthesis; 4-aminobenzoate from chorismate: step 2/2.</text>
</comment>
<evidence type="ECO:0000256" key="6">
    <source>
        <dbReference type="ARBA" id="ARBA00035676"/>
    </source>
</evidence>
<dbReference type="Gene3D" id="3.20.10.10">
    <property type="entry name" value="D-amino Acid Aminotransferase, subunit A, domain 2"/>
    <property type="match status" value="1"/>
</dbReference>
<evidence type="ECO:0000256" key="4">
    <source>
        <dbReference type="ARBA" id="ARBA00022909"/>
    </source>
</evidence>
<comment type="similarity">
    <text evidence="2 11">Belongs to the class-IV pyridoxal-phosphate-dependent aminotransferase family.</text>
</comment>
<dbReference type="FunFam" id="3.20.10.10:FF:000002">
    <property type="entry name" value="D-alanine aminotransferase"/>
    <property type="match status" value="1"/>
</dbReference>
<evidence type="ECO:0000256" key="8">
    <source>
        <dbReference type="ARBA" id="ARBA00054027"/>
    </source>
</evidence>
<dbReference type="PROSITE" id="PS00770">
    <property type="entry name" value="AA_TRANSFER_CLASS_4"/>
    <property type="match status" value="1"/>
</dbReference>
<dbReference type="InterPro" id="IPR036038">
    <property type="entry name" value="Aminotransferase-like"/>
</dbReference>
<dbReference type="AlphaFoldDB" id="J1Q6W8"/>
<comment type="function">
    <text evidence="8">Involved in the biosynthesis of p-aminobenzoate (PABA), a precursor of tetrahydrofolate. Converts 4-amino-4-deoxychorismate into 4-aminobenzoate (PABA) and pyruvate.</text>
</comment>
<accession>J1Q6W8</accession>
<dbReference type="InterPro" id="IPR001544">
    <property type="entry name" value="Aminotrans_IV"/>
</dbReference>
<dbReference type="Proteomes" id="UP000012043">
    <property type="component" value="Unassembled WGS sequence"/>
</dbReference>
<name>J1Q6W8_9ALTE</name>
<dbReference type="GO" id="GO:0005829">
    <property type="term" value="C:cytosol"/>
    <property type="evidence" value="ECO:0007669"/>
    <property type="project" value="TreeGrafter"/>
</dbReference>
<evidence type="ECO:0000256" key="11">
    <source>
        <dbReference type="RuleBase" id="RU004106"/>
    </source>
</evidence>
<dbReference type="EMBL" id="ALAB01000002">
    <property type="protein sequence ID" value="EJI86933.1"/>
    <property type="molecule type" value="Genomic_DNA"/>
</dbReference>
<gene>
    <name evidence="13" type="ORF">AEST_04790</name>
</gene>
<protein>
    <recommendedName>
        <fullName evidence="9">Aminodeoxychorismate lyase</fullName>
        <ecNumber evidence="6">4.1.3.38</ecNumber>
    </recommendedName>
    <alternativeName>
        <fullName evidence="10">4-amino-4-deoxychorismate lyase</fullName>
    </alternativeName>
</protein>
<dbReference type="Pfam" id="PF01063">
    <property type="entry name" value="Aminotran_4"/>
    <property type="match status" value="1"/>
</dbReference>
<dbReference type="InterPro" id="IPR043131">
    <property type="entry name" value="BCAT-like_N"/>
</dbReference>
<keyword evidence="14" id="KW-1185">Reference proteome</keyword>
<proteinExistence type="inferred from homology"/>
<dbReference type="InterPro" id="IPR043132">
    <property type="entry name" value="BCAT-like_C"/>
</dbReference>
<dbReference type="PANTHER" id="PTHR42743">
    <property type="entry name" value="AMINO-ACID AMINOTRANSFERASE"/>
    <property type="match status" value="1"/>
</dbReference>
<organism evidence="13 14">
    <name type="scientific">Alishewanella aestuarii B11</name>
    <dbReference type="NCBI Taxonomy" id="1197174"/>
    <lineage>
        <taxon>Bacteria</taxon>
        <taxon>Pseudomonadati</taxon>
        <taxon>Pseudomonadota</taxon>
        <taxon>Gammaproteobacteria</taxon>
        <taxon>Alteromonadales</taxon>
        <taxon>Alteromonadaceae</taxon>
        <taxon>Alishewanella</taxon>
    </lineage>
</organism>